<dbReference type="AlphaFoldDB" id="A0A1S2LTV5"/>
<name>A0A1S2LTV5_9BACI</name>
<dbReference type="InterPro" id="IPR024479">
    <property type="entry name" value="DUF3866"/>
</dbReference>
<keyword evidence="2" id="KW-1185">Reference proteome</keyword>
<dbReference type="OrthoDB" id="3401376at2"/>
<dbReference type="RefSeq" id="WP_071311874.1">
    <property type="nucleotide sequence ID" value="NZ_MLQQ01000001.1"/>
</dbReference>
<proteinExistence type="predicted"/>
<evidence type="ECO:0008006" key="3">
    <source>
        <dbReference type="Google" id="ProtNLM"/>
    </source>
</evidence>
<dbReference type="Pfam" id="PF12982">
    <property type="entry name" value="DUF3866"/>
    <property type="match status" value="1"/>
</dbReference>
<reference evidence="1 2" key="1">
    <citation type="submission" date="2016-10" db="EMBL/GenBank/DDBJ databases">
        <title>Draft genome sequences of four alkaliphilic bacteria belonging to the Anaerobacillus genus.</title>
        <authorList>
            <person name="Bassil N.M."/>
            <person name="Lloyd J.R."/>
        </authorList>
    </citation>
    <scope>NUCLEOTIDE SEQUENCE [LARGE SCALE GENOMIC DNA]</scope>
    <source>
        <strain evidence="1 2">DSM 15340</strain>
    </source>
</reference>
<comment type="caution">
    <text evidence="1">The sequence shown here is derived from an EMBL/GenBank/DDBJ whole genome shotgun (WGS) entry which is preliminary data.</text>
</comment>
<sequence length="356" mass="39914">MYIEKKVIVEEILYEDEEIQLLKTSASANKAMLYLHITPRANVNDEIIVNVTSTELKLGTGGMDIVTNVIRSLPKEDFAPNGHIMKARYLPNQLSVLAVEAQESKYHDLFTKGFSLNGKNILIGELHSMIPICFWAMDFLKKDGNMVVIISDEASIPLTVSNHIRTLKKDKRFSTITIGQAFGGTYEAINLQTALQFASDKLHGDIIFVTLGPGVVGSGTYYGFSGIEQASWANIIGRLNGVPVWIPRLSEADERKRHQGISHHTYTPLTEFTYTKSILPLPTITGRMIKKINKQVEEIQKQHSVQWMAIEPLEQVINHCLISSPVPLKTMGKQYEDDPIFFLGVASAMKWIIENN</sequence>
<accession>A0A1S2LTV5</accession>
<evidence type="ECO:0000313" key="1">
    <source>
        <dbReference type="EMBL" id="OIJ15949.1"/>
    </source>
</evidence>
<dbReference type="EMBL" id="MLQQ01000001">
    <property type="protein sequence ID" value="OIJ15949.1"/>
    <property type="molecule type" value="Genomic_DNA"/>
</dbReference>
<protein>
    <recommendedName>
        <fullName evidence="3">DUF3866 domain-containing protein</fullName>
    </recommendedName>
</protein>
<evidence type="ECO:0000313" key="2">
    <source>
        <dbReference type="Proteomes" id="UP000180098"/>
    </source>
</evidence>
<organism evidence="1 2">
    <name type="scientific">Anaerobacillus arseniciselenatis</name>
    <dbReference type="NCBI Taxonomy" id="85682"/>
    <lineage>
        <taxon>Bacteria</taxon>
        <taxon>Bacillati</taxon>
        <taxon>Bacillota</taxon>
        <taxon>Bacilli</taxon>
        <taxon>Bacillales</taxon>
        <taxon>Bacillaceae</taxon>
        <taxon>Anaerobacillus</taxon>
    </lineage>
</organism>
<gene>
    <name evidence="1" type="ORF">BKP35_02895</name>
</gene>
<dbReference type="Proteomes" id="UP000180098">
    <property type="component" value="Unassembled WGS sequence"/>
</dbReference>